<dbReference type="KEGG" id="mgin:FRZ54_10220"/>
<feature type="signal peptide" evidence="1">
    <location>
        <begin position="1"/>
        <end position="20"/>
    </location>
</feature>
<accession>A0A5B8UX11</accession>
<dbReference type="OrthoDB" id="796632at2"/>
<evidence type="ECO:0000313" key="2">
    <source>
        <dbReference type="EMBL" id="QEC62936.1"/>
    </source>
</evidence>
<gene>
    <name evidence="2" type="ORF">FRZ54_10220</name>
</gene>
<reference evidence="2 3" key="1">
    <citation type="journal article" date="2017" name="Curr. Microbiol.">
        <title>Mucilaginibacter ginsenosidivorans sp. nov., Isolated from Soil of Ginseng Field.</title>
        <authorList>
            <person name="Kim M.M."/>
            <person name="Siddiqi M.Z."/>
            <person name="Im W.T."/>
        </authorList>
    </citation>
    <scope>NUCLEOTIDE SEQUENCE [LARGE SCALE GENOMIC DNA]</scope>
    <source>
        <strain evidence="2 3">Gsoil 3017</strain>
    </source>
</reference>
<keyword evidence="1" id="KW-0732">Signal</keyword>
<organism evidence="2 3">
    <name type="scientific">Mucilaginibacter ginsenosidivorans</name>
    <dbReference type="NCBI Taxonomy" id="398053"/>
    <lineage>
        <taxon>Bacteria</taxon>
        <taxon>Pseudomonadati</taxon>
        <taxon>Bacteroidota</taxon>
        <taxon>Sphingobacteriia</taxon>
        <taxon>Sphingobacteriales</taxon>
        <taxon>Sphingobacteriaceae</taxon>
        <taxon>Mucilaginibacter</taxon>
    </lineage>
</organism>
<evidence type="ECO:0008006" key="4">
    <source>
        <dbReference type="Google" id="ProtNLM"/>
    </source>
</evidence>
<dbReference type="EMBL" id="CP042436">
    <property type="protein sequence ID" value="QEC62936.1"/>
    <property type="molecule type" value="Genomic_DNA"/>
</dbReference>
<proteinExistence type="predicted"/>
<evidence type="ECO:0000313" key="3">
    <source>
        <dbReference type="Proteomes" id="UP000321479"/>
    </source>
</evidence>
<keyword evidence="3" id="KW-1185">Reference proteome</keyword>
<sequence length="183" mass="20093">MKGLMLLVAFAALATYNARAQKVYIGCPEKVNASANAGFLAQQPVDVVISDSRTIPAGAKIECQGTDVRQALQNFLRSEFPSCKMTLLPDTLSAPKPDRITIKIGIAAYQAILSKSEWTGSVGYRVTITDNRHQPGKKQSEEISNEVTRPNIFGYKAAKKCLFMSFDKSNQDLVSFIENTLKD</sequence>
<protein>
    <recommendedName>
        <fullName evidence="4">DUF4468 domain-containing protein</fullName>
    </recommendedName>
</protein>
<name>A0A5B8UX11_9SPHI</name>
<evidence type="ECO:0000256" key="1">
    <source>
        <dbReference type="SAM" id="SignalP"/>
    </source>
</evidence>
<dbReference type="Proteomes" id="UP000321479">
    <property type="component" value="Chromosome"/>
</dbReference>
<dbReference type="AlphaFoldDB" id="A0A5B8UX11"/>
<dbReference type="RefSeq" id="WP_147031512.1">
    <property type="nucleotide sequence ID" value="NZ_CP042436.1"/>
</dbReference>
<feature type="chain" id="PRO_5023001366" description="DUF4468 domain-containing protein" evidence="1">
    <location>
        <begin position="21"/>
        <end position="183"/>
    </location>
</feature>